<dbReference type="PANTHER" id="PTHR22767:SF3">
    <property type="entry name" value="N-ALPHA-ACETYLTRANSFERASE 25, NATB AUXILIARY SUBUNIT"/>
    <property type="match status" value="1"/>
</dbReference>
<sequence>MTSEYIIQAYKYGAFEKIPEFIAFRNRLNNSLHFAQVRTERMLLDLLLEANISISLAESIKSMNLRPEEDDIPWEDLRDNRDLDVFFSWDPKDRNVSEEHKKLSLEEETMWLRIRSLTLRLISALPSLTHPVEPKNSEKMSENGVSSRIDILRLLLQQLEVAVETGKRFIEKEIQYPFLGPVPTRMSRFFSSGCCQCQVRSFHLVSDVFELDTSGLEGTVDIQERVENSLTSLLELLKGVFSTCKGDLLEVADGNVKTQPAVLENLVFFVETISLVLWVSSYCESVLRPYKLNIQKKKKKKKETSIIMPPIFASFQDYVTGLQTVISNAVDHVKGLEAHLIALKLEELTLEDTSVSPEERKFSRTVQGKVQSSYLHSLLEMGELLRKRLETTKKLKI</sequence>
<accession>A0ABQ0EST1</accession>
<name>A0ABQ0EST1_APOSI</name>
<comment type="similarity">
    <text evidence="1">Belongs to the MDM20/NAA25 family.</text>
</comment>
<evidence type="ECO:0000256" key="1">
    <source>
        <dbReference type="ARBA" id="ARBA00006298"/>
    </source>
</evidence>
<dbReference type="PANTHER" id="PTHR22767">
    <property type="entry name" value="N-TERMINAL ACETYLTRANSFERASE-RELATED"/>
    <property type="match status" value="1"/>
</dbReference>
<evidence type="ECO:0000313" key="3">
    <source>
        <dbReference type="Proteomes" id="UP001623349"/>
    </source>
</evidence>
<dbReference type="EMBL" id="BAAFST010000005">
    <property type="protein sequence ID" value="GAB1290118.1"/>
    <property type="molecule type" value="Genomic_DNA"/>
</dbReference>
<organism evidence="2 3">
    <name type="scientific">Apodemus speciosus</name>
    <name type="common">Large Japanese field mouse</name>
    <dbReference type="NCBI Taxonomy" id="105296"/>
    <lineage>
        <taxon>Eukaryota</taxon>
        <taxon>Metazoa</taxon>
        <taxon>Chordata</taxon>
        <taxon>Craniata</taxon>
        <taxon>Vertebrata</taxon>
        <taxon>Euteleostomi</taxon>
        <taxon>Mammalia</taxon>
        <taxon>Eutheria</taxon>
        <taxon>Euarchontoglires</taxon>
        <taxon>Glires</taxon>
        <taxon>Rodentia</taxon>
        <taxon>Myomorpha</taxon>
        <taxon>Muroidea</taxon>
        <taxon>Muridae</taxon>
        <taxon>Murinae</taxon>
        <taxon>Apodemus</taxon>
    </lineage>
</organism>
<dbReference type="InterPro" id="IPR019183">
    <property type="entry name" value="NAA25_NatB_aux_su"/>
</dbReference>
<evidence type="ECO:0000313" key="2">
    <source>
        <dbReference type="EMBL" id="GAB1290118.1"/>
    </source>
</evidence>
<gene>
    <name evidence="2" type="ORF">APTSU1_000534800</name>
</gene>
<dbReference type="Proteomes" id="UP001623349">
    <property type="component" value="Unassembled WGS sequence"/>
</dbReference>
<reference evidence="2 3" key="1">
    <citation type="submission" date="2024-08" db="EMBL/GenBank/DDBJ databases">
        <title>The draft genome of Apodemus speciosus.</title>
        <authorList>
            <person name="Nabeshima K."/>
            <person name="Suzuki S."/>
            <person name="Onuma M."/>
        </authorList>
    </citation>
    <scope>NUCLEOTIDE SEQUENCE [LARGE SCALE GENOMIC DNA]</scope>
    <source>
        <strain evidence="2">IB14-021</strain>
    </source>
</reference>
<comment type="caution">
    <text evidence="2">The sequence shown here is derived from an EMBL/GenBank/DDBJ whole genome shotgun (WGS) entry which is preliminary data.</text>
</comment>
<dbReference type="Pfam" id="PF09797">
    <property type="entry name" value="NatB_MDM20"/>
    <property type="match status" value="1"/>
</dbReference>
<protein>
    <submittedName>
        <fullName evidence="2">N-alpha-acetyltransferase 25, NatB auxiliary subunit</fullName>
    </submittedName>
</protein>
<proteinExistence type="inferred from homology"/>
<keyword evidence="3" id="KW-1185">Reference proteome</keyword>